<dbReference type="Pfam" id="PF07929">
    <property type="entry name" value="PRiA4_ORF3"/>
    <property type="match status" value="1"/>
</dbReference>
<dbReference type="AlphaFoldDB" id="A0AAU8LU70"/>
<evidence type="ECO:0000313" key="2">
    <source>
        <dbReference type="EMBL" id="XCN72461.1"/>
    </source>
</evidence>
<dbReference type="EMBL" id="CP159373">
    <property type="protein sequence ID" value="XCN72461.1"/>
    <property type="molecule type" value="Genomic_DNA"/>
</dbReference>
<proteinExistence type="predicted"/>
<organism evidence="2">
    <name type="scientific">Candidatus Electrothrix aestuarii</name>
    <dbReference type="NCBI Taxonomy" id="3062594"/>
    <lineage>
        <taxon>Bacteria</taxon>
        <taxon>Pseudomonadati</taxon>
        <taxon>Thermodesulfobacteriota</taxon>
        <taxon>Desulfobulbia</taxon>
        <taxon>Desulfobulbales</taxon>
        <taxon>Desulfobulbaceae</taxon>
        <taxon>Candidatus Electrothrix</taxon>
    </lineage>
</organism>
<evidence type="ECO:0000259" key="1">
    <source>
        <dbReference type="Pfam" id="PF07929"/>
    </source>
</evidence>
<name>A0AAU8LU70_9BACT</name>
<protein>
    <recommendedName>
        <fullName evidence="1">Plasmid pRiA4b Orf3-like domain-containing protein</fullName>
    </recommendedName>
</protein>
<dbReference type="Gene3D" id="3.10.290.30">
    <property type="entry name" value="MM3350-like"/>
    <property type="match status" value="1"/>
</dbReference>
<dbReference type="KEGG" id="eaj:Q3M24_19550"/>
<reference evidence="2" key="2">
    <citation type="submission" date="2024-06" db="EMBL/GenBank/DDBJ databases">
        <authorList>
            <person name="Plum-Jensen L.E."/>
            <person name="Schramm A."/>
            <person name="Marshall I.P.G."/>
        </authorList>
    </citation>
    <scope>NUCLEOTIDE SEQUENCE</scope>
    <source>
        <strain evidence="2">Rat1</strain>
    </source>
</reference>
<accession>A0AAU8LU70</accession>
<reference evidence="2" key="1">
    <citation type="journal article" date="2024" name="Syst. Appl. Microbiol.">
        <title>First single-strain enrichments of Electrothrix cable bacteria, description of E. aestuarii sp. nov. and E. rattekaaiensis sp. nov., and proposal of a cable bacteria taxonomy following the rules of the SeqCode.</title>
        <authorList>
            <person name="Plum-Jensen L.E."/>
            <person name="Schramm A."/>
            <person name="Marshall I.P.G."/>
        </authorList>
    </citation>
    <scope>NUCLEOTIDE SEQUENCE</scope>
    <source>
        <strain evidence="2">Rat1</strain>
    </source>
</reference>
<dbReference type="InterPro" id="IPR024047">
    <property type="entry name" value="MM3350-like_sf"/>
</dbReference>
<gene>
    <name evidence="2" type="ORF">Q3M24_19550</name>
</gene>
<dbReference type="InterPro" id="IPR012912">
    <property type="entry name" value="Plasmid_pRiA4b_Orf3-like"/>
</dbReference>
<dbReference type="SUPFAM" id="SSF159941">
    <property type="entry name" value="MM3350-like"/>
    <property type="match status" value="1"/>
</dbReference>
<feature type="domain" description="Plasmid pRiA4b Orf3-like" evidence="1">
    <location>
        <begin position="292"/>
        <end position="408"/>
    </location>
</feature>
<sequence>MPEKKEFVLTSFQEDIFKEQAARQTVRGTVVQNMDMLIGYIGEKGVPVSGVKKHFSQGQLAKINDQLVHPLHIRLKRPLQKSYPHINALYLLLRASGLGTLVSEGKKSQLQINTKVLQGWQELNPTERYFSLFAAWWCRGSDEIVGEREGLGVHDPLFRCLDYIIKLPRNGVCLEDKKDAMNYLRFSPGFHSLALLELFCLVRIEYGEPDGGQGWCIEKITPTGWGRAVIETVHRATQLELELEEDVPLLELKTSAFERWKALVQPFFSDWQTSLPGHETPFQAGVHVVKVSQGKAWRKIAISGESTFDAFAEAILQAFDFDRDHLYQFIYNDRYGLKKNVNHPALEEAPFTDETRLGEISCLLGMDMVFLFDFGDSWEFQVLVEEIDADTAVESEPVLLKSQGKAPEQYPGYDE</sequence>